<dbReference type="AlphaFoldDB" id="A0A6H0XYN1"/>
<protein>
    <submittedName>
        <fullName evidence="2">Uncharacterized protein</fullName>
    </submittedName>
</protein>
<evidence type="ECO:0000313" key="2">
    <source>
        <dbReference type="EMBL" id="QIW99881.1"/>
    </source>
</evidence>
<keyword evidence="1" id="KW-1133">Transmembrane helix</keyword>
<gene>
    <name evidence="2" type="ORF">AMS68_005399</name>
</gene>
<keyword evidence="1" id="KW-0472">Membrane</keyword>
<accession>A0A6H0XYN1</accession>
<dbReference type="Proteomes" id="UP000503462">
    <property type="component" value="Chromosome 4"/>
</dbReference>
<name>A0A6H0XYN1_9PEZI</name>
<dbReference type="OrthoDB" id="5299849at2759"/>
<organism evidence="2 3">
    <name type="scientific">Peltaster fructicola</name>
    <dbReference type="NCBI Taxonomy" id="286661"/>
    <lineage>
        <taxon>Eukaryota</taxon>
        <taxon>Fungi</taxon>
        <taxon>Dikarya</taxon>
        <taxon>Ascomycota</taxon>
        <taxon>Pezizomycotina</taxon>
        <taxon>Dothideomycetes</taxon>
        <taxon>Dothideomycetes incertae sedis</taxon>
        <taxon>Peltaster</taxon>
    </lineage>
</organism>
<reference evidence="2 3" key="1">
    <citation type="journal article" date="2016" name="Sci. Rep.">
        <title>Peltaster fructicola genome reveals evolution from an invasive phytopathogen to an ectophytic parasite.</title>
        <authorList>
            <person name="Xu C."/>
            <person name="Chen H."/>
            <person name="Gleason M.L."/>
            <person name="Xu J.R."/>
            <person name="Liu H."/>
            <person name="Zhang R."/>
            <person name="Sun G."/>
        </authorList>
    </citation>
    <scope>NUCLEOTIDE SEQUENCE [LARGE SCALE GENOMIC DNA]</scope>
    <source>
        <strain evidence="2 3">LNHT1506</strain>
    </source>
</reference>
<dbReference type="EMBL" id="CP051142">
    <property type="protein sequence ID" value="QIW99881.1"/>
    <property type="molecule type" value="Genomic_DNA"/>
</dbReference>
<dbReference type="InterPro" id="IPR018815">
    <property type="entry name" value="Incr_loss_mito_DNA_1"/>
</dbReference>
<keyword evidence="1" id="KW-0812">Transmembrane</keyword>
<dbReference type="PANTHER" id="PTHR28029:SF1">
    <property type="entry name" value="PROTEIN ILM1"/>
    <property type="match status" value="1"/>
</dbReference>
<keyword evidence="3" id="KW-1185">Reference proteome</keyword>
<evidence type="ECO:0000256" key="1">
    <source>
        <dbReference type="SAM" id="Phobius"/>
    </source>
</evidence>
<evidence type="ECO:0000313" key="3">
    <source>
        <dbReference type="Proteomes" id="UP000503462"/>
    </source>
</evidence>
<proteinExistence type="predicted"/>
<dbReference type="Pfam" id="PF10311">
    <property type="entry name" value="Ilm1"/>
    <property type="match status" value="1"/>
</dbReference>
<dbReference type="PANTHER" id="PTHR28029">
    <property type="entry name" value="PROTEIN ILM1"/>
    <property type="match status" value="1"/>
</dbReference>
<sequence length="120" mass="13254">MALISAFTLIRAISLFHITAAYFFLASPATITDQNVVFIIGASMRLPQPTALSKAGDSNAFIAVLLAFFGVADLVAASLSDLVALEYWLSNVPVYNSLRDERHTIARKILEHRKEEEKEE</sequence>
<feature type="transmembrane region" description="Helical" evidence="1">
    <location>
        <begin position="6"/>
        <end position="25"/>
    </location>
</feature>
<feature type="transmembrane region" description="Helical" evidence="1">
    <location>
        <begin position="60"/>
        <end position="79"/>
    </location>
</feature>